<dbReference type="KEGG" id="lip:LI0184"/>
<gene>
    <name evidence="1" type="ordered locus">LI0184</name>
</gene>
<accession>Q1MRY6</accession>
<dbReference type="AlphaFoldDB" id="Q1MRY6"/>
<dbReference type="EMBL" id="AM180252">
    <property type="protein sequence ID" value="CAJ54240.1"/>
    <property type="molecule type" value="Genomic_DNA"/>
</dbReference>
<dbReference type="STRING" id="363253.LI0184"/>
<dbReference type="RefSeq" id="WP_011526266.1">
    <property type="nucleotide sequence ID" value="NC_008011.1"/>
</dbReference>
<organism evidence="1 2">
    <name type="scientific">Lawsonia intracellularis (strain PHE/MN1-00)</name>
    <dbReference type="NCBI Taxonomy" id="363253"/>
    <lineage>
        <taxon>Bacteria</taxon>
        <taxon>Pseudomonadati</taxon>
        <taxon>Thermodesulfobacteriota</taxon>
        <taxon>Desulfovibrionia</taxon>
        <taxon>Desulfovibrionales</taxon>
        <taxon>Desulfovibrionaceae</taxon>
        <taxon>Lawsonia</taxon>
    </lineage>
</organism>
<dbReference type="Proteomes" id="UP000002430">
    <property type="component" value="Chromosome"/>
</dbReference>
<dbReference type="eggNOG" id="ENOG50318F6">
    <property type="taxonomic scope" value="Bacteria"/>
</dbReference>
<reference evidence="1 2" key="1">
    <citation type="submission" date="2005-11" db="EMBL/GenBank/DDBJ databases">
        <title>The complete genome sequence of Lawsonia intracellularis: the causative agent of proliferative enteropathy.</title>
        <authorList>
            <person name="Kaur K."/>
            <person name="Zhang Q."/>
            <person name="Beckler D."/>
            <person name="Munir S."/>
            <person name="Li L."/>
            <person name="Kinsley K."/>
            <person name="Herron L."/>
            <person name="Peterson A."/>
            <person name="May B."/>
            <person name="Singh S."/>
            <person name="Gebhart C."/>
            <person name="Kapur V."/>
        </authorList>
    </citation>
    <scope>NUCLEOTIDE SEQUENCE [LARGE SCALE GENOMIC DNA]</scope>
    <source>
        <strain evidence="1 2">PHE/MN1-00</strain>
    </source>
</reference>
<protein>
    <submittedName>
        <fullName evidence="1">NA</fullName>
    </submittedName>
</protein>
<proteinExistence type="predicted"/>
<keyword evidence="2" id="KW-1185">Reference proteome</keyword>
<dbReference type="OrthoDB" id="5460538at2"/>
<dbReference type="HOGENOM" id="CLU_2001011_0_0_7"/>
<evidence type="ECO:0000313" key="2">
    <source>
        <dbReference type="Proteomes" id="UP000002430"/>
    </source>
</evidence>
<evidence type="ECO:0000313" key="1">
    <source>
        <dbReference type="EMBL" id="CAJ54240.1"/>
    </source>
</evidence>
<name>Q1MRY6_LAWIP</name>
<sequence>MGYRSDVGLALTQAAVQTLNEKMNALDKTSEAFAVITDFFAYADKHFEDTDSGSEVYLWEHLKWYEEFPDVGFIEHLLAELDWDDFLFIRIGEELEDIDTRGSFWDNPFDLGISRSIVISDPND</sequence>